<sequence>MRMTSPIFNDSLPRTGAAPGRGVAVFLAIAFVPAWAWLLTGHFLLGLSALNPLLQLPFAFAPAVAAIIVRRRVTGEGFADAGLALRLRESRPWYLIAWAGPFALVAAAVLVAVATGVEAPSFAEFDALASGVPGWITLLILALALLLLTPLYGGEELGWTGYLRPRLFPGRTHLSILATGLIWAVWHFPLAFVGYIEFGNVAFGLVSWTVSFILQEYILAWLWMRSGNIWVVSLAHCGNNMVFSLLTAHLLESRTNTVQLMWITSVALAAVVVWLAATGRLEAGPAGQPAAGGRGRPARR</sequence>
<dbReference type="InterPro" id="IPR003675">
    <property type="entry name" value="Rce1/LyrA-like_dom"/>
</dbReference>
<protein>
    <recommendedName>
        <fullName evidence="2">CAAX prenyl protease 2/Lysostaphin resistance protein A-like domain-containing protein</fullName>
    </recommendedName>
</protein>
<feature type="transmembrane region" description="Helical" evidence="1">
    <location>
        <begin position="52"/>
        <end position="69"/>
    </location>
</feature>
<feature type="transmembrane region" description="Helical" evidence="1">
    <location>
        <begin position="134"/>
        <end position="153"/>
    </location>
</feature>
<organism evidence="3 4">
    <name type="scientific">Actinocorallia libanotica</name>
    <dbReference type="NCBI Taxonomy" id="46162"/>
    <lineage>
        <taxon>Bacteria</taxon>
        <taxon>Bacillati</taxon>
        <taxon>Actinomycetota</taxon>
        <taxon>Actinomycetes</taxon>
        <taxon>Streptosporangiales</taxon>
        <taxon>Thermomonosporaceae</taxon>
        <taxon>Actinocorallia</taxon>
    </lineage>
</organism>
<name>A0ABN1RS18_9ACTN</name>
<comment type="caution">
    <text evidence="3">The sequence shown here is derived from an EMBL/GenBank/DDBJ whole genome shotgun (WGS) entry which is preliminary data.</text>
</comment>
<dbReference type="PANTHER" id="PTHR35797:SF1">
    <property type="entry name" value="PROTEASE"/>
    <property type="match status" value="1"/>
</dbReference>
<feature type="transmembrane region" description="Helical" evidence="1">
    <location>
        <begin position="257"/>
        <end position="277"/>
    </location>
</feature>
<feature type="transmembrane region" description="Helical" evidence="1">
    <location>
        <begin position="93"/>
        <end position="114"/>
    </location>
</feature>
<dbReference type="EMBL" id="BAAAHH010000028">
    <property type="protein sequence ID" value="GAA0962555.1"/>
    <property type="molecule type" value="Genomic_DNA"/>
</dbReference>
<accession>A0ABN1RS18</accession>
<dbReference type="Pfam" id="PF02517">
    <property type="entry name" value="Rce1-like"/>
    <property type="match status" value="1"/>
</dbReference>
<proteinExistence type="predicted"/>
<feature type="domain" description="CAAX prenyl protease 2/Lysostaphin resistance protein A-like" evidence="2">
    <location>
        <begin position="137"/>
        <end position="242"/>
    </location>
</feature>
<evidence type="ECO:0000259" key="2">
    <source>
        <dbReference type="Pfam" id="PF02517"/>
    </source>
</evidence>
<feature type="transmembrane region" description="Helical" evidence="1">
    <location>
        <begin position="202"/>
        <end position="222"/>
    </location>
</feature>
<keyword evidence="1" id="KW-0812">Transmembrane</keyword>
<feature type="transmembrane region" description="Helical" evidence="1">
    <location>
        <begin position="21"/>
        <end position="40"/>
    </location>
</feature>
<evidence type="ECO:0000256" key="1">
    <source>
        <dbReference type="SAM" id="Phobius"/>
    </source>
</evidence>
<dbReference type="Proteomes" id="UP001500665">
    <property type="component" value="Unassembled WGS sequence"/>
</dbReference>
<evidence type="ECO:0000313" key="3">
    <source>
        <dbReference type="EMBL" id="GAA0962555.1"/>
    </source>
</evidence>
<feature type="transmembrane region" description="Helical" evidence="1">
    <location>
        <begin position="229"/>
        <end position="251"/>
    </location>
</feature>
<evidence type="ECO:0000313" key="4">
    <source>
        <dbReference type="Proteomes" id="UP001500665"/>
    </source>
</evidence>
<reference evidence="3 4" key="1">
    <citation type="journal article" date="2019" name="Int. J. Syst. Evol. Microbiol.">
        <title>The Global Catalogue of Microorganisms (GCM) 10K type strain sequencing project: providing services to taxonomists for standard genome sequencing and annotation.</title>
        <authorList>
            <consortium name="The Broad Institute Genomics Platform"/>
            <consortium name="The Broad Institute Genome Sequencing Center for Infectious Disease"/>
            <person name="Wu L."/>
            <person name="Ma J."/>
        </authorList>
    </citation>
    <scope>NUCLEOTIDE SEQUENCE [LARGE SCALE GENOMIC DNA]</scope>
    <source>
        <strain evidence="3 4">JCM 10696</strain>
    </source>
</reference>
<dbReference type="InterPro" id="IPR042150">
    <property type="entry name" value="MmRce1-like"/>
</dbReference>
<feature type="transmembrane region" description="Helical" evidence="1">
    <location>
        <begin position="174"/>
        <end position="196"/>
    </location>
</feature>
<keyword evidence="1" id="KW-0472">Membrane</keyword>
<dbReference type="PANTHER" id="PTHR35797">
    <property type="entry name" value="PROTEASE-RELATED"/>
    <property type="match status" value="1"/>
</dbReference>
<keyword evidence="4" id="KW-1185">Reference proteome</keyword>
<gene>
    <name evidence="3" type="ORF">GCM10009550_56740</name>
</gene>
<keyword evidence="1" id="KW-1133">Transmembrane helix</keyword>